<organism evidence="1 2">
    <name type="scientific">Avena sativa</name>
    <name type="common">Oat</name>
    <dbReference type="NCBI Taxonomy" id="4498"/>
    <lineage>
        <taxon>Eukaryota</taxon>
        <taxon>Viridiplantae</taxon>
        <taxon>Streptophyta</taxon>
        <taxon>Embryophyta</taxon>
        <taxon>Tracheophyta</taxon>
        <taxon>Spermatophyta</taxon>
        <taxon>Magnoliopsida</taxon>
        <taxon>Liliopsida</taxon>
        <taxon>Poales</taxon>
        <taxon>Poaceae</taxon>
        <taxon>BOP clade</taxon>
        <taxon>Pooideae</taxon>
        <taxon>Poodae</taxon>
        <taxon>Poeae</taxon>
        <taxon>Poeae Chloroplast Group 1 (Aveneae type)</taxon>
        <taxon>Aveninae</taxon>
        <taxon>Avena</taxon>
    </lineage>
</organism>
<accession>A0ACD5UQ13</accession>
<evidence type="ECO:0000313" key="1">
    <source>
        <dbReference type="EnsemblPlants" id="AVESA.00010b.r2.2CG0298460.1.CDS.1"/>
    </source>
</evidence>
<dbReference type="EnsemblPlants" id="AVESA.00010b.r2.2CG0298460.1">
    <property type="protein sequence ID" value="AVESA.00010b.r2.2CG0298460.1.CDS.1"/>
    <property type="gene ID" value="AVESA.00010b.r2.2CG0298460"/>
</dbReference>
<protein>
    <submittedName>
        <fullName evidence="1">Uncharacterized protein</fullName>
    </submittedName>
</protein>
<dbReference type="Proteomes" id="UP001732700">
    <property type="component" value="Chromosome 2C"/>
</dbReference>
<keyword evidence="2" id="KW-1185">Reference proteome</keyword>
<name>A0ACD5UQ13_AVESA</name>
<evidence type="ECO:0000313" key="2">
    <source>
        <dbReference type="Proteomes" id="UP001732700"/>
    </source>
</evidence>
<sequence length="170" mass="18859">MHYNSKSIVFAKYERLDRIPRESEGQPLHPSSKANTADTTRAVPSGPRLQICSYELGIILIAPPPGVSKKSNERVHVIDGISLPFVIPAPRYKHNDRPATPLAMREAMAEACIPQSHDLSEETDEDISDEDDELVVELSDCSPEEKEEEKIYAETLWGQADSSLSQGKDS</sequence>
<reference evidence="1" key="1">
    <citation type="submission" date="2021-05" db="EMBL/GenBank/DDBJ databases">
        <authorList>
            <person name="Scholz U."/>
            <person name="Mascher M."/>
            <person name="Fiebig A."/>
        </authorList>
    </citation>
    <scope>NUCLEOTIDE SEQUENCE [LARGE SCALE GENOMIC DNA]</scope>
</reference>
<reference evidence="1" key="2">
    <citation type="submission" date="2025-09" db="UniProtKB">
        <authorList>
            <consortium name="EnsemblPlants"/>
        </authorList>
    </citation>
    <scope>IDENTIFICATION</scope>
</reference>
<proteinExistence type="predicted"/>